<evidence type="ECO:0000313" key="2">
    <source>
        <dbReference type="EMBL" id="CAK9015919.1"/>
    </source>
</evidence>
<feature type="non-terminal residue" evidence="2">
    <location>
        <position position="1"/>
    </location>
</feature>
<sequence>EKIHEILVAAGGDFSQLELSIKKRLEKEQTIEVTGGYVTEIYLANVRYWDPEMIENSRQWAKARGLWRMNAVHGKDEWKLPLDETYSFKTKKSEIVEVSGSSEMEAG</sequence>
<dbReference type="EMBL" id="CAXAMM010007960">
    <property type="protein sequence ID" value="CAK9015919.1"/>
    <property type="molecule type" value="Genomic_DNA"/>
</dbReference>
<evidence type="ECO:0000313" key="1">
    <source>
        <dbReference type="EMBL" id="CAK9015876.1"/>
    </source>
</evidence>
<comment type="caution">
    <text evidence="2">The sequence shown here is derived from an EMBL/GenBank/DDBJ whole genome shotgun (WGS) entry which is preliminary data.</text>
</comment>
<dbReference type="Proteomes" id="UP001642464">
    <property type="component" value="Unassembled WGS sequence"/>
</dbReference>
<reference evidence="2 3" key="1">
    <citation type="submission" date="2024-02" db="EMBL/GenBank/DDBJ databases">
        <authorList>
            <person name="Chen Y."/>
            <person name="Shah S."/>
            <person name="Dougan E. K."/>
            <person name="Thang M."/>
            <person name="Chan C."/>
        </authorList>
    </citation>
    <scope>NUCLEOTIDE SEQUENCE [LARGE SCALE GENOMIC DNA]</scope>
</reference>
<keyword evidence="3" id="KW-1185">Reference proteome</keyword>
<feature type="non-terminal residue" evidence="2">
    <location>
        <position position="107"/>
    </location>
</feature>
<organism evidence="2 3">
    <name type="scientific">Durusdinium trenchii</name>
    <dbReference type="NCBI Taxonomy" id="1381693"/>
    <lineage>
        <taxon>Eukaryota</taxon>
        <taxon>Sar</taxon>
        <taxon>Alveolata</taxon>
        <taxon>Dinophyceae</taxon>
        <taxon>Suessiales</taxon>
        <taxon>Symbiodiniaceae</taxon>
        <taxon>Durusdinium</taxon>
    </lineage>
</organism>
<gene>
    <name evidence="1" type="ORF">SCF082_LOCUS12941</name>
    <name evidence="2" type="ORF">SCF082_LOCUS12963</name>
</gene>
<dbReference type="EMBL" id="CAXAMM010007942">
    <property type="protein sequence ID" value="CAK9015876.1"/>
    <property type="molecule type" value="Genomic_DNA"/>
</dbReference>
<accession>A0ABP0JNH3</accession>
<proteinExistence type="predicted"/>
<protein>
    <submittedName>
        <fullName evidence="2">Uncharacterized protein</fullName>
    </submittedName>
</protein>
<evidence type="ECO:0000313" key="3">
    <source>
        <dbReference type="Proteomes" id="UP001642464"/>
    </source>
</evidence>
<name>A0ABP0JNH3_9DINO</name>